<comment type="caution">
    <text evidence="1">The sequence shown here is derived from an EMBL/GenBank/DDBJ whole genome shotgun (WGS) entry which is preliminary data.</text>
</comment>
<feature type="non-terminal residue" evidence="1">
    <location>
        <position position="98"/>
    </location>
</feature>
<dbReference type="Proteomes" id="UP000789405">
    <property type="component" value="Unassembled WGS sequence"/>
</dbReference>
<keyword evidence="2" id="KW-1185">Reference proteome</keyword>
<organism evidence="1 2">
    <name type="scientific">Dentiscutata erythropus</name>
    <dbReference type="NCBI Taxonomy" id="1348616"/>
    <lineage>
        <taxon>Eukaryota</taxon>
        <taxon>Fungi</taxon>
        <taxon>Fungi incertae sedis</taxon>
        <taxon>Mucoromycota</taxon>
        <taxon>Glomeromycotina</taxon>
        <taxon>Glomeromycetes</taxon>
        <taxon>Diversisporales</taxon>
        <taxon>Gigasporaceae</taxon>
        <taxon>Dentiscutata</taxon>
    </lineage>
</organism>
<proteinExistence type="predicted"/>
<dbReference type="AlphaFoldDB" id="A0A9N9P2E5"/>
<accession>A0A9N9P2E5</accession>
<dbReference type="EMBL" id="CAJVPY010021025">
    <property type="protein sequence ID" value="CAG8778011.1"/>
    <property type="molecule type" value="Genomic_DNA"/>
</dbReference>
<evidence type="ECO:0000313" key="2">
    <source>
        <dbReference type="Proteomes" id="UP000789405"/>
    </source>
</evidence>
<evidence type="ECO:0000313" key="1">
    <source>
        <dbReference type="EMBL" id="CAG8778011.1"/>
    </source>
</evidence>
<dbReference type="OrthoDB" id="2435370at2759"/>
<reference evidence="1" key="1">
    <citation type="submission" date="2021-06" db="EMBL/GenBank/DDBJ databases">
        <authorList>
            <person name="Kallberg Y."/>
            <person name="Tangrot J."/>
            <person name="Rosling A."/>
        </authorList>
    </citation>
    <scope>NUCLEOTIDE SEQUENCE</scope>
    <source>
        <strain evidence="1">MA453B</strain>
    </source>
</reference>
<name>A0A9N9P2E5_9GLOM</name>
<gene>
    <name evidence="1" type="ORF">DERYTH_LOCUS19337</name>
</gene>
<protein>
    <submittedName>
        <fullName evidence="1">18090_t:CDS:1</fullName>
    </submittedName>
</protein>
<sequence>MYNCFLKNLLGVDSIRLWGAVHSGCCGIRIYKEKTKAIIDKDLESIITSDTNSSQDLQASNQDLQEISEDSQLITNRIEELEKFRCFVEMNVIKIKPW</sequence>